<evidence type="ECO:0000313" key="1">
    <source>
        <dbReference type="EMBL" id="RAW00277.1"/>
    </source>
</evidence>
<name>A0A364Y2E4_9BACT</name>
<comment type="caution">
    <text evidence="1">The sequence shown here is derived from an EMBL/GenBank/DDBJ whole genome shotgun (WGS) entry which is preliminary data.</text>
</comment>
<dbReference type="EMBL" id="QMFY01000007">
    <property type="protein sequence ID" value="RAW00277.1"/>
    <property type="molecule type" value="Genomic_DNA"/>
</dbReference>
<dbReference type="RefSeq" id="WP_112747619.1">
    <property type="nucleotide sequence ID" value="NZ_QMFY01000007.1"/>
</dbReference>
<gene>
    <name evidence="1" type="ORF">DQQ10_14560</name>
</gene>
<proteinExistence type="predicted"/>
<organism evidence="1 2">
    <name type="scientific">Pseudochryseolinea flava</name>
    <dbReference type="NCBI Taxonomy" id="2059302"/>
    <lineage>
        <taxon>Bacteria</taxon>
        <taxon>Pseudomonadati</taxon>
        <taxon>Bacteroidota</taxon>
        <taxon>Cytophagia</taxon>
        <taxon>Cytophagales</taxon>
        <taxon>Fulvivirgaceae</taxon>
        <taxon>Pseudochryseolinea</taxon>
    </lineage>
</organism>
<dbReference type="AlphaFoldDB" id="A0A364Y2E4"/>
<reference evidence="1 2" key="1">
    <citation type="submission" date="2018-06" db="EMBL/GenBank/DDBJ databases">
        <title>Chryseolinea flavus sp. nov., a member of the phylum Bacteroidetes isolated from soil.</title>
        <authorList>
            <person name="Li Y."/>
            <person name="Wang J."/>
        </authorList>
    </citation>
    <scope>NUCLEOTIDE SEQUENCE [LARGE SCALE GENOMIC DNA]</scope>
    <source>
        <strain evidence="1 2">SDU1-6</strain>
    </source>
</reference>
<dbReference type="Proteomes" id="UP000251889">
    <property type="component" value="Unassembled WGS sequence"/>
</dbReference>
<dbReference type="OrthoDB" id="954422at2"/>
<protein>
    <submittedName>
        <fullName evidence="1">Uncharacterized protein</fullName>
    </submittedName>
</protein>
<evidence type="ECO:0000313" key="2">
    <source>
        <dbReference type="Proteomes" id="UP000251889"/>
    </source>
</evidence>
<keyword evidence="2" id="KW-1185">Reference proteome</keyword>
<sequence>MGYYADCYVLTNDRTKKFVDKFLNTFVPHRKEQVDIYEVPQYKGDTEMEFYLADQVIQYLEINVNIPYTIYWENLHDAEPRFANCFFTDDNNLIVGLGCNTDDITENDLLAKLMKFCGTEFGYITYEQPAPRNSTAFIAIAKSAME</sequence>
<accession>A0A364Y2E4</accession>